<dbReference type="PANTHER" id="PTHR42718">
    <property type="entry name" value="MAJOR FACILITATOR SUPERFAMILY MULTIDRUG TRANSPORTER MFSC"/>
    <property type="match status" value="1"/>
</dbReference>
<organism evidence="8 9">
    <name type="scientific">Stutzerimonas stutzeri</name>
    <name type="common">Pseudomonas stutzeri</name>
    <dbReference type="NCBI Taxonomy" id="316"/>
    <lineage>
        <taxon>Bacteria</taxon>
        <taxon>Pseudomonadati</taxon>
        <taxon>Pseudomonadota</taxon>
        <taxon>Gammaproteobacteria</taxon>
        <taxon>Pseudomonadales</taxon>
        <taxon>Pseudomonadaceae</taxon>
        <taxon>Stutzerimonas</taxon>
    </lineage>
</organism>
<protein>
    <submittedName>
        <fullName evidence="8">MFS transporter</fullName>
    </submittedName>
</protein>
<dbReference type="InterPro" id="IPR036259">
    <property type="entry name" value="MFS_trans_sf"/>
</dbReference>
<feature type="transmembrane region" description="Helical" evidence="6">
    <location>
        <begin position="278"/>
        <end position="296"/>
    </location>
</feature>
<evidence type="ECO:0000313" key="8">
    <source>
        <dbReference type="EMBL" id="QGZ31127.1"/>
    </source>
</evidence>
<dbReference type="PROSITE" id="PS50850">
    <property type="entry name" value="MFS"/>
    <property type="match status" value="1"/>
</dbReference>
<dbReference type="EMBL" id="CP046902">
    <property type="protein sequence ID" value="QGZ31127.1"/>
    <property type="molecule type" value="Genomic_DNA"/>
</dbReference>
<evidence type="ECO:0000256" key="1">
    <source>
        <dbReference type="ARBA" id="ARBA00004141"/>
    </source>
</evidence>
<keyword evidence="4 6" id="KW-1133">Transmembrane helix</keyword>
<keyword evidence="2" id="KW-0813">Transport</keyword>
<feature type="transmembrane region" description="Helical" evidence="6">
    <location>
        <begin position="377"/>
        <end position="399"/>
    </location>
</feature>
<feature type="transmembrane region" description="Helical" evidence="6">
    <location>
        <begin position="146"/>
        <end position="166"/>
    </location>
</feature>
<dbReference type="PANTHER" id="PTHR42718:SF9">
    <property type="entry name" value="MAJOR FACILITATOR SUPERFAMILY MULTIDRUG TRANSPORTER MFSC"/>
    <property type="match status" value="1"/>
</dbReference>
<dbReference type="AlphaFoldDB" id="A0A6I6LQT2"/>
<feature type="transmembrane region" description="Helical" evidence="6">
    <location>
        <begin position="111"/>
        <end position="134"/>
    </location>
</feature>
<dbReference type="SUPFAM" id="SSF103473">
    <property type="entry name" value="MFS general substrate transporter"/>
    <property type="match status" value="1"/>
</dbReference>
<evidence type="ECO:0000256" key="3">
    <source>
        <dbReference type="ARBA" id="ARBA00022692"/>
    </source>
</evidence>
<dbReference type="Pfam" id="PF07690">
    <property type="entry name" value="MFS_1"/>
    <property type="match status" value="1"/>
</dbReference>
<gene>
    <name evidence="8" type="ORF">GQA94_14045</name>
</gene>
<dbReference type="OrthoDB" id="9812221at2"/>
<dbReference type="InterPro" id="IPR020846">
    <property type="entry name" value="MFS_dom"/>
</dbReference>
<feature type="transmembrane region" description="Helical" evidence="6">
    <location>
        <begin position="178"/>
        <end position="197"/>
    </location>
</feature>
<sequence length="521" mass="55525">MSTAAPASPQQPVLTMRLAVGLLGVLLAAMVAGLSGRVPALVLVDLQGALGFAKDDASWLTTAYSAGELAAMPFAAWFAITFSMRRFHMTMLAAALLLAAALPFVRDLNVLIALRLLHGICAGSLVPVLMMAALRFLPTSIRLHGLALFAMTATLSPNVALGLAALSVDHLDDWRWAYWHMLPLGLIAMGMVGWGIPKMPPALPRLKQADWFGLLLGVPGLMLLVVGIDQGVRLDWFQSPIIVAALGTGAILTSLFLISEWLHPAPFVGLALLNRRNIWLGFISLAGLLVVMSSAVNLPTNTLGSLHNFRLEQSAGLGLSVGLPQLVLGSCVALLLYQRWVDARHVFAAGLACMSAACWLASAITDEWMVRQFLWPTLLHVIGQPMAMVSLLFLVVSTVQPIEGPFLAGLVNIVRVLSTVVAGALVGQLSTVRGRFHFESLRDQAGNLLPHWAGFDFPPGALIEQVANQASVLATADVYRAIGLLAFLLIPLVLRFQYIPAPVVPRNFPSAPATVPAGAAS</sequence>
<feature type="transmembrane region" description="Helical" evidence="6">
    <location>
        <begin position="87"/>
        <end position="105"/>
    </location>
</feature>
<feature type="transmembrane region" description="Helical" evidence="6">
    <location>
        <begin position="316"/>
        <end position="337"/>
    </location>
</feature>
<keyword evidence="3 6" id="KW-0812">Transmembrane</keyword>
<dbReference type="GO" id="GO:0016020">
    <property type="term" value="C:membrane"/>
    <property type="evidence" value="ECO:0007669"/>
    <property type="project" value="UniProtKB-SubCell"/>
</dbReference>
<dbReference type="GO" id="GO:0022857">
    <property type="term" value="F:transmembrane transporter activity"/>
    <property type="evidence" value="ECO:0007669"/>
    <property type="project" value="InterPro"/>
</dbReference>
<evidence type="ECO:0000256" key="5">
    <source>
        <dbReference type="ARBA" id="ARBA00023136"/>
    </source>
</evidence>
<comment type="subcellular location">
    <subcellularLocation>
        <location evidence="1">Membrane</location>
        <topology evidence="1">Multi-pass membrane protein</topology>
    </subcellularLocation>
</comment>
<dbReference type="Proteomes" id="UP000438983">
    <property type="component" value="Chromosome"/>
</dbReference>
<feature type="transmembrane region" description="Helical" evidence="6">
    <location>
        <begin position="209"/>
        <end position="228"/>
    </location>
</feature>
<name>A0A6I6LQT2_STUST</name>
<accession>A0A6I6LQT2</accession>
<evidence type="ECO:0000259" key="7">
    <source>
        <dbReference type="PROSITE" id="PS50850"/>
    </source>
</evidence>
<feature type="transmembrane region" description="Helical" evidence="6">
    <location>
        <begin position="240"/>
        <end position="258"/>
    </location>
</feature>
<evidence type="ECO:0000313" key="9">
    <source>
        <dbReference type="Proteomes" id="UP000438983"/>
    </source>
</evidence>
<feature type="transmembrane region" description="Helical" evidence="6">
    <location>
        <begin position="406"/>
        <end position="426"/>
    </location>
</feature>
<dbReference type="RefSeq" id="WP_158188591.1">
    <property type="nucleotide sequence ID" value="NZ_CP046902.1"/>
</dbReference>
<dbReference type="Gene3D" id="1.20.1250.20">
    <property type="entry name" value="MFS general substrate transporter like domains"/>
    <property type="match status" value="1"/>
</dbReference>
<dbReference type="InterPro" id="IPR011701">
    <property type="entry name" value="MFS"/>
</dbReference>
<keyword evidence="5 6" id="KW-0472">Membrane</keyword>
<proteinExistence type="predicted"/>
<reference evidence="8 9" key="1">
    <citation type="submission" date="2019-12" db="EMBL/GenBank/DDBJ databases">
        <title>Complete genome sequence of Pseudomonas stutzeri.</title>
        <authorList>
            <person name="Lim S.R."/>
            <person name="Kim J.H."/>
        </authorList>
    </citation>
    <scope>NUCLEOTIDE SEQUENCE [LARGE SCALE GENOMIC DNA]</scope>
    <source>
        <strain evidence="8 9">PM101005</strain>
    </source>
</reference>
<feature type="domain" description="Major facilitator superfamily (MFS) profile" evidence="7">
    <location>
        <begin position="17"/>
        <end position="494"/>
    </location>
</feature>
<feature type="transmembrane region" description="Helical" evidence="6">
    <location>
        <begin position="346"/>
        <end position="365"/>
    </location>
</feature>
<feature type="transmembrane region" description="Helical" evidence="6">
    <location>
        <begin position="57"/>
        <end position="80"/>
    </location>
</feature>
<evidence type="ECO:0000256" key="4">
    <source>
        <dbReference type="ARBA" id="ARBA00022989"/>
    </source>
</evidence>
<evidence type="ECO:0000256" key="2">
    <source>
        <dbReference type="ARBA" id="ARBA00022448"/>
    </source>
</evidence>
<evidence type="ECO:0000256" key="6">
    <source>
        <dbReference type="SAM" id="Phobius"/>
    </source>
</evidence>